<comment type="subcellular location">
    <subcellularLocation>
        <location evidence="1">Cell membrane</location>
        <topology evidence="1">Multi-pass membrane protein</topology>
    </subcellularLocation>
</comment>
<dbReference type="NCBIfam" id="NF006521">
    <property type="entry name" value="PRK08965.1-5"/>
    <property type="match status" value="1"/>
</dbReference>
<keyword evidence="3" id="KW-1003">Cell membrane</keyword>
<evidence type="ECO:0000256" key="3">
    <source>
        <dbReference type="ARBA" id="ARBA00022475"/>
    </source>
</evidence>
<evidence type="ECO:0000256" key="1">
    <source>
        <dbReference type="ARBA" id="ARBA00004651"/>
    </source>
</evidence>
<proteinExistence type="inferred from homology"/>
<evidence type="ECO:0000256" key="4">
    <source>
        <dbReference type="ARBA" id="ARBA00022692"/>
    </source>
</evidence>
<evidence type="ECO:0000256" key="7">
    <source>
        <dbReference type="SAM" id="Phobius"/>
    </source>
</evidence>
<evidence type="ECO:0000313" key="8">
    <source>
        <dbReference type="EMBL" id="MBP1325581.1"/>
    </source>
</evidence>
<gene>
    <name evidence="8" type="ORF">JOF28_000813</name>
</gene>
<keyword evidence="4 7" id="KW-0812">Transmembrane</keyword>
<evidence type="ECO:0000256" key="5">
    <source>
        <dbReference type="ARBA" id="ARBA00022989"/>
    </source>
</evidence>
<dbReference type="EMBL" id="JAFIDA010000001">
    <property type="protein sequence ID" value="MBP1325581.1"/>
    <property type="molecule type" value="Genomic_DNA"/>
</dbReference>
<keyword evidence="5 7" id="KW-1133">Transmembrane helix</keyword>
<comment type="caution">
    <text evidence="8">The sequence shown here is derived from an EMBL/GenBank/DDBJ whole genome shotgun (WGS) entry which is preliminary data.</text>
</comment>
<dbReference type="GO" id="GO:0008324">
    <property type="term" value="F:monoatomic cation transmembrane transporter activity"/>
    <property type="evidence" value="ECO:0007669"/>
    <property type="project" value="InterPro"/>
</dbReference>
<protein>
    <submittedName>
        <fullName evidence="8">Multicomponent Na+:H+ antiporter subunit E</fullName>
    </submittedName>
</protein>
<organism evidence="8 9">
    <name type="scientific">Leucobacter exalbidus</name>
    <dbReference type="NCBI Taxonomy" id="662960"/>
    <lineage>
        <taxon>Bacteria</taxon>
        <taxon>Bacillati</taxon>
        <taxon>Actinomycetota</taxon>
        <taxon>Actinomycetes</taxon>
        <taxon>Micrococcales</taxon>
        <taxon>Microbacteriaceae</taxon>
        <taxon>Leucobacter</taxon>
    </lineage>
</organism>
<evidence type="ECO:0000256" key="6">
    <source>
        <dbReference type="ARBA" id="ARBA00023136"/>
    </source>
</evidence>
<feature type="transmembrane region" description="Helical" evidence="7">
    <location>
        <begin position="76"/>
        <end position="96"/>
    </location>
</feature>
<dbReference type="GO" id="GO:0005886">
    <property type="term" value="C:plasma membrane"/>
    <property type="evidence" value="ECO:0007669"/>
    <property type="project" value="UniProtKB-SubCell"/>
</dbReference>
<dbReference type="Proteomes" id="UP000675163">
    <property type="component" value="Unassembled WGS sequence"/>
</dbReference>
<evidence type="ECO:0000256" key="2">
    <source>
        <dbReference type="ARBA" id="ARBA00006228"/>
    </source>
</evidence>
<comment type="similarity">
    <text evidence="2">Belongs to the CPA3 antiporters (TC 2.A.63) subunit E family.</text>
</comment>
<dbReference type="RefSeq" id="WP_245189861.1">
    <property type="nucleotide sequence ID" value="NZ_JAFIDA010000001.1"/>
</dbReference>
<accession>A0A940PUP7</accession>
<feature type="transmembrane region" description="Helical" evidence="7">
    <location>
        <begin position="117"/>
        <end position="135"/>
    </location>
</feature>
<keyword evidence="9" id="KW-1185">Reference proteome</keyword>
<sequence>MSKLSRASARRMEWAVRVHELPLMVGLVALWALMWGELSLLSVVSGIVVAIVVMRLFYLPPVELAGRFNLWYGLKFLGYFLWHLAKASWQVAWIAVRPGPPPPVAIIGARLHTKSDFILTAVALTISLIPGSFVADVDRFESVLYLHVLNTPSQREITAMRREVRRIERLLVLTFGNPGPQADSERQDTDQ</sequence>
<feature type="transmembrane region" description="Helical" evidence="7">
    <location>
        <begin position="21"/>
        <end position="54"/>
    </location>
</feature>
<dbReference type="Pfam" id="PF01899">
    <property type="entry name" value="MNHE"/>
    <property type="match status" value="1"/>
</dbReference>
<evidence type="ECO:0000313" key="9">
    <source>
        <dbReference type="Proteomes" id="UP000675163"/>
    </source>
</evidence>
<keyword evidence="6 7" id="KW-0472">Membrane</keyword>
<dbReference type="InterPro" id="IPR002758">
    <property type="entry name" value="Cation_antiport_E"/>
</dbReference>
<dbReference type="AlphaFoldDB" id="A0A940PUP7"/>
<dbReference type="PANTHER" id="PTHR34584">
    <property type="entry name" value="NA(+)/H(+) ANTIPORTER SUBUNIT E1"/>
    <property type="match status" value="1"/>
</dbReference>
<reference evidence="8" key="1">
    <citation type="submission" date="2021-02" db="EMBL/GenBank/DDBJ databases">
        <title>Sequencing the genomes of 1000 actinobacteria strains.</title>
        <authorList>
            <person name="Klenk H.-P."/>
        </authorList>
    </citation>
    <scope>NUCLEOTIDE SEQUENCE</scope>
    <source>
        <strain evidence="8">DSM 22850</strain>
    </source>
</reference>
<dbReference type="PANTHER" id="PTHR34584:SF1">
    <property type="entry name" value="NA(+)_H(+) ANTIPORTER SUBUNIT E1"/>
    <property type="match status" value="1"/>
</dbReference>
<name>A0A940PUP7_9MICO</name>